<dbReference type="CDD" id="cd06261">
    <property type="entry name" value="TM_PBP2"/>
    <property type="match status" value="1"/>
</dbReference>
<dbReference type="Proteomes" id="UP000003994">
    <property type="component" value="Unassembled WGS sequence"/>
</dbReference>
<dbReference type="PATRIC" id="fig|883077.3.peg.334"/>
<feature type="transmembrane region" description="Helical" evidence="7">
    <location>
        <begin position="94"/>
        <end position="119"/>
    </location>
</feature>
<evidence type="ECO:0000256" key="4">
    <source>
        <dbReference type="ARBA" id="ARBA00022692"/>
    </source>
</evidence>
<feature type="region of interest" description="Disordered" evidence="8">
    <location>
        <begin position="1"/>
        <end position="30"/>
    </location>
</feature>
<comment type="caution">
    <text evidence="10">The sequence shown here is derived from an EMBL/GenBank/DDBJ whole genome shotgun (WGS) entry which is preliminary data.</text>
</comment>
<evidence type="ECO:0000256" key="2">
    <source>
        <dbReference type="ARBA" id="ARBA00022448"/>
    </source>
</evidence>
<dbReference type="Gene3D" id="1.10.3720.10">
    <property type="entry name" value="MetI-like"/>
    <property type="match status" value="1"/>
</dbReference>
<keyword evidence="5 7" id="KW-1133">Transmembrane helix</keyword>
<dbReference type="EMBL" id="AGWQ01000003">
    <property type="protein sequence ID" value="EJZ87719.1"/>
    <property type="molecule type" value="Genomic_DNA"/>
</dbReference>
<evidence type="ECO:0000256" key="8">
    <source>
        <dbReference type="SAM" id="MobiDB-lite"/>
    </source>
</evidence>
<dbReference type="Pfam" id="PF00528">
    <property type="entry name" value="BPD_transp_1"/>
    <property type="match status" value="1"/>
</dbReference>
<dbReference type="SUPFAM" id="SSF161098">
    <property type="entry name" value="MetI-like"/>
    <property type="match status" value="1"/>
</dbReference>
<keyword evidence="2 7" id="KW-0813">Transport</keyword>
<proteinExistence type="inferred from homology"/>
<reference evidence="10 11" key="1">
    <citation type="submission" date="2012-07" db="EMBL/GenBank/DDBJ databases">
        <title>The Genome Sequence of Actinomyces turicensis ACS-279-V-COL4.</title>
        <authorList>
            <consortium name="The Broad Institute Genome Sequencing Platform"/>
            <person name="Earl A."/>
            <person name="Ward D."/>
            <person name="Feldgarden M."/>
            <person name="Gevers D."/>
            <person name="Saerens B."/>
            <person name="Vaneechoutte M."/>
            <person name="Walker B."/>
            <person name="Young S.K."/>
            <person name="Zeng Q."/>
            <person name="Gargeya S."/>
            <person name="Fitzgerald M."/>
            <person name="Haas B."/>
            <person name="Abouelleil A."/>
            <person name="Alvarado L."/>
            <person name="Arachchi H.M."/>
            <person name="Berlin A."/>
            <person name="Chapman S.B."/>
            <person name="Goldberg J."/>
            <person name="Griggs A."/>
            <person name="Gujja S."/>
            <person name="Hansen M."/>
            <person name="Howarth C."/>
            <person name="Imamovic A."/>
            <person name="Larimer J."/>
            <person name="McCowen C."/>
            <person name="Montmayeur A."/>
            <person name="Murphy C."/>
            <person name="Neiman D."/>
            <person name="Pearson M."/>
            <person name="Priest M."/>
            <person name="Roberts A."/>
            <person name="Saif S."/>
            <person name="Shea T."/>
            <person name="Sisk P."/>
            <person name="Sykes S."/>
            <person name="Wortman J."/>
            <person name="Nusbaum C."/>
            <person name="Birren B."/>
        </authorList>
    </citation>
    <scope>NUCLEOTIDE SEQUENCE [LARGE SCALE GENOMIC DNA]</scope>
    <source>
        <strain evidence="10 11">ACS-279-V-Col4</strain>
    </source>
</reference>
<feature type="transmembrane region" description="Helical" evidence="7">
    <location>
        <begin position="37"/>
        <end position="58"/>
    </location>
</feature>
<dbReference type="InterPro" id="IPR000515">
    <property type="entry name" value="MetI-like"/>
</dbReference>
<dbReference type="PANTHER" id="PTHR30193">
    <property type="entry name" value="ABC TRANSPORTER PERMEASE PROTEIN"/>
    <property type="match status" value="1"/>
</dbReference>
<evidence type="ECO:0000256" key="6">
    <source>
        <dbReference type="ARBA" id="ARBA00023136"/>
    </source>
</evidence>
<gene>
    <name evidence="10" type="ORF">HMPREF9241_00347</name>
</gene>
<feature type="transmembrane region" description="Helical" evidence="7">
    <location>
        <begin position="287"/>
        <end position="307"/>
    </location>
</feature>
<dbReference type="InterPro" id="IPR051393">
    <property type="entry name" value="ABC_transporter_permease"/>
</dbReference>
<comment type="similarity">
    <text evidence="7">Belongs to the binding-protein-dependent transport system permease family.</text>
</comment>
<dbReference type="PROSITE" id="PS50928">
    <property type="entry name" value="ABC_TM1"/>
    <property type="match status" value="1"/>
</dbReference>
<feature type="transmembrane region" description="Helical" evidence="7">
    <location>
        <begin position="231"/>
        <end position="252"/>
    </location>
</feature>
<organism evidence="10 11">
    <name type="scientific">Schaalia turicensis ACS-279-V-Col4</name>
    <dbReference type="NCBI Taxonomy" id="883077"/>
    <lineage>
        <taxon>Bacteria</taxon>
        <taxon>Bacillati</taxon>
        <taxon>Actinomycetota</taxon>
        <taxon>Actinomycetes</taxon>
        <taxon>Actinomycetales</taxon>
        <taxon>Actinomycetaceae</taxon>
        <taxon>Schaalia</taxon>
    </lineage>
</organism>
<feature type="domain" description="ABC transmembrane type-1" evidence="9">
    <location>
        <begin position="96"/>
        <end position="308"/>
    </location>
</feature>
<accession>K0Z6B6</accession>
<evidence type="ECO:0000259" key="9">
    <source>
        <dbReference type="PROSITE" id="PS50928"/>
    </source>
</evidence>
<evidence type="ECO:0000313" key="11">
    <source>
        <dbReference type="Proteomes" id="UP000003994"/>
    </source>
</evidence>
<dbReference type="InterPro" id="IPR035906">
    <property type="entry name" value="MetI-like_sf"/>
</dbReference>
<keyword evidence="4 7" id="KW-0812">Transmembrane</keyword>
<evidence type="ECO:0000313" key="10">
    <source>
        <dbReference type="EMBL" id="EJZ87719.1"/>
    </source>
</evidence>
<dbReference type="GO" id="GO:0055085">
    <property type="term" value="P:transmembrane transport"/>
    <property type="evidence" value="ECO:0007669"/>
    <property type="project" value="InterPro"/>
</dbReference>
<dbReference type="PANTHER" id="PTHR30193:SF37">
    <property type="entry name" value="INNER MEMBRANE ABC TRANSPORTER PERMEASE PROTEIN YCJO"/>
    <property type="match status" value="1"/>
</dbReference>
<sequence length="320" mass="35147">MRMALEASGKVDARTRTGRGAVRSATRSGRRGDPARAAIYLAPGMLGFVCFIIVPLVASLVISFFSWSLFGGATFVGLDNYVRMLSGQDPAFWIVMRNTVVFALSYTFLNLVISLGLSYWLQHLPDFWSRFLRVVFFIPVVTPMAGNALIWRLLLSDQGVVNAGLGSIGVEPVSWLNTPVLAMVSLLIMSLWQGLGYNIVVLTAGLNGLNTSVLEAATIDGANGFQRFFKVVFPMISPTVFFCTIMTVIGAFKVFAQPYFLTAGGPGENTNTMVLYLYRNGFAFDKLGYASSLAWVLFVVVMLLTALQFSQQKKWVNYDA</sequence>
<keyword evidence="3" id="KW-1003">Cell membrane</keyword>
<keyword evidence="11" id="KW-1185">Reference proteome</keyword>
<evidence type="ECO:0000256" key="1">
    <source>
        <dbReference type="ARBA" id="ARBA00004651"/>
    </source>
</evidence>
<dbReference type="STRING" id="883077.HMPREF9241_00347"/>
<keyword evidence="6 7" id="KW-0472">Membrane</keyword>
<dbReference type="AlphaFoldDB" id="K0Z6B6"/>
<dbReference type="GO" id="GO:0005886">
    <property type="term" value="C:plasma membrane"/>
    <property type="evidence" value="ECO:0007669"/>
    <property type="project" value="UniProtKB-SubCell"/>
</dbReference>
<feature type="transmembrane region" description="Helical" evidence="7">
    <location>
        <begin position="131"/>
        <end position="154"/>
    </location>
</feature>
<protein>
    <recommendedName>
        <fullName evidence="9">ABC transmembrane type-1 domain-containing protein</fullName>
    </recommendedName>
</protein>
<dbReference type="eggNOG" id="COG1175">
    <property type="taxonomic scope" value="Bacteria"/>
</dbReference>
<feature type="transmembrane region" description="Helical" evidence="7">
    <location>
        <begin position="175"/>
        <end position="193"/>
    </location>
</feature>
<evidence type="ECO:0000256" key="3">
    <source>
        <dbReference type="ARBA" id="ARBA00022475"/>
    </source>
</evidence>
<evidence type="ECO:0000256" key="5">
    <source>
        <dbReference type="ARBA" id="ARBA00022989"/>
    </source>
</evidence>
<dbReference type="HOGENOM" id="CLU_016047_0_2_11"/>
<evidence type="ECO:0000256" key="7">
    <source>
        <dbReference type="RuleBase" id="RU363032"/>
    </source>
</evidence>
<comment type="subcellular location">
    <subcellularLocation>
        <location evidence="1 7">Cell membrane</location>
        <topology evidence="1 7">Multi-pass membrane protein</topology>
    </subcellularLocation>
</comment>
<name>K0Z6B6_9ACTO</name>